<dbReference type="Proteomes" id="UP000886748">
    <property type="component" value="Unassembled WGS sequence"/>
</dbReference>
<gene>
    <name evidence="8" type="ORF">IAD26_04580</name>
</gene>
<evidence type="ECO:0000256" key="3">
    <source>
        <dbReference type="ARBA" id="ARBA00022723"/>
    </source>
</evidence>
<reference evidence="8" key="1">
    <citation type="submission" date="2020-10" db="EMBL/GenBank/DDBJ databases">
        <authorList>
            <person name="Gilroy R."/>
        </authorList>
    </citation>
    <scope>NUCLEOTIDE SEQUENCE</scope>
    <source>
        <strain evidence="8">CHK154-7741</strain>
    </source>
</reference>
<dbReference type="EMBL" id="DVOD01000033">
    <property type="protein sequence ID" value="HIU92393.1"/>
    <property type="molecule type" value="Genomic_DNA"/>
</dbReference>
<evidence type="ECO:0000313" key="9">
    <source>
        <dbReference type="Proteomes" id="UP000886748"/>
    </source>
</evidence>
<dbReference type="CDD" id="cd00729">
    <property type="entry name" value="rubredoxin_SM"/>
    <property type="match status" value="1"/>
</dbReference>
<dbReference type="GO" id="GO:0005506">
    <property type="term" value="F:iron ion binding"/>
    <property type="evidence" value="ECO:0007669"/>
    <property type="project" value="InterPro"/>
</dbReference>
<evidence type="ECO:0000256" key="2">
    <source>
        <dbReference type="ARBA" id="ARBA00022448"/>
    </source>
</evidence>
<evidence type="ECO:0000256" key="5">
    <source>
        <dbReference type="ARBA" id="ARBA00023004"/>
    </source>
</evidence>
<dbReference type="InterPro" id="IPR024934">
    <property type="entry name" value="Rubredoxin-like_dom"/>
</dbReference>
<accession>A0A9D1SQU2</accession>
<keyword evidence="4" id="KW-0249">Electron transport</keyword>
<reference evidence="8" key="2">
    <citation type="journal article" date="2021" name="PeerJ">
        <title>Extensive microbial diversity within the chicken gut microbiome revealed by metagenomics and culture.</title>
        <authorList>
            <person name="Gilroy R."/>
            <person name="Ravi A."/>
            <person name="Getino M."/>
            <person name="Pursley I."/>
            <person name="Horton D.L."/>
            <person name="Alikhan N.F."/>
            <person name="Baker D."/>
            <person name="Gharbi K."/>
            <person name="Hall N."/>
            <person name="Watson M."/>
            <person name="Adriaenssens E.M."/>
            <person name="Foster-Nyarko E."/>
            <person name="Jarju S."/>
            <person name="Secka A."/>
            <person name="Antonio M."/>
            <person name="Oren A."/>
            <person name="Chaudhuri R.R."/>
            <person name="La Ragione R."/>
            <person name="Hildebrand F."/>
            <person name="Pallen M.J."/>
        </authorList>
    </citation>
    <scope>NUCLEOTIDE SEQUENCE</scope>
    <source>
        <strain evidence="8">CHK154-7741</strain>
    </source>
</reference>
<sequence length="194" mass="22590">MGLFGDNDDFSKFINKSLEGSQTEKNLKEAFCGESQARNKYSFFAKQARKDGYVQIARIFEDTANNEAEHGKIWLKLLNGGKIPHTLDNLKSAASTENYEWEDMYARFAQDAREEGFDKIACLFELVRGVEKMHMTRYNKLAHDIEEKAVFKRDEAVMWECAKCGYTFEGEEAPETCPFCRHPRAYFFEKCYNY</sequence>
<keyword evidence="5" id="KW-0408">Iron</keyword>
<name>A0A9D1SQU2_9CLOT</name>
<feature type="domain" description="Ferritin-like diiron" evidence="7">
    <location>
        <begin position="17"/>
        <end position="149"/>
    </location>
</feature>
<dbReference type="InterPro" id="IPR003251">
    <property type="entry name" value="Rr_diiron-bd_dom"/>
</dbReference>
<evidence type="ECO:0000313" key="8">
    <source>
        <dbReference type="EMBL" id="HIU92393.1"/>
    </source>
</evidence>
<protein>
    <submittedName>
        <fullName evidence="8">Rubrerythrin family protein</fullName>
    </submittedName>
</protein>
<proteinExistence type="predicted"/>
<dbReference type="SUPFAM" id="SSF57802">
    <property type="entry name" value="Rubredoxin-like"/>
    <property type="match status" value="1"/>
</dbReference>
<dbReference type="Pfam" id="PF21349">
    <property type="entry name" value="RUBY_RBDX"/>
    <property type="match status" value="1"/>
</dbReference>
<dbReference type="CDD" id="cd01041">
    <property type="entry name" value="Rubrerythrin"/>
    <property type="match status" value="1"/>
</dbReference>
<dbReference type="PROSITE" id="PS50905">
    <property type="entry name" value="FERRITIN_LIKE"/>
    <property type="match status" value="1"/>
</dbReference>
<organism evidence="8 9">
    <name type="scientific">Candidatus Limenecus avicola</name>
    <dbReference type="NCBI Taxonomy" id="2840847"/>
    <lineage>
        <taxon>Bacteria</taxon>
        <taxon>Bacillati</taxon>
        <taxon>Bacillota</taxon>
        <taxon>Clostridia</taxon>
        <taxon>Eubacteriales</taxon>
        <taxon>Clostridiaceae</taxon>
        <taxon>Clostridiaceae incertae sedis</taxon>
        <taxon>Candidatus Limenecus</taxon>
    </lineage>
</organism>
<comment type="caution">
    <text evidence="8">The sequence shown here is derived from an EMBL/GenBank/DDBJ whole genome shotgun (WGS) entry which is preliminary data.</text>
</comment>
<dbReference type="PROSITE" id="PS50903">
    <property type="entry name" value="RUBREDOXIN_LIKE"/>
    <property type="match status" value="1"/>
</dbReference>
<evidence type="ECO:0000259" key="7">
    <source>
        <dbReference type="PROSITE" id="PS50905"/>
    </source>
</evidence>
<keyword evidence="2" id="KW-0813">Transport</keyword>
<comment type="cofactor">
    <cofactor evidence="1">
        <name>Fe(3+)</name>
        <dbReference type="ChEBI" id="CHEBI:29034"/>
    </cofactor>
</comment>
<evidence type="ECO:0000256" key="1">
    <source>
        <dbReference type="ARBA" id="ARBA00001965"/>
    </source>
</evidence>
<keyword evidence="3" id="KW-0479">Metal-binding</keyword>
<dbReference type="Gene3D" id="2.20.28.10">
    <property type="match status" value="1"/>
</dbReference>
<evidence type="ECO:0000259" key="6">
    <source>
        <dbReference type="PROSITE" id="PS50903"/>
    </source>
</evidence>
<dbReference type="PANTHER" id="PTHR43865">
    <property type="entry name" value="RUBRERYTHRIN-RELATED"/>
    <property type="match status" value="1"/>
</dbReference>
<dbReference type="Gene3D" id="1.20.1260.10">
    <property type="match status" value="1"/>
</dbReference>
<dbReference type="AlphaFoldDB" id="A0A9D1SQU2"/>
<dbReference type="InterPro" id="IPR012347">
    <property type="entry name" value="Ferritin-like"/>
</dbReference>
<dbReference type="InterPro" id="IPR048574">
    <property type="entry name" value="RUBY_RBDX"/>
</dbReference>
<feature type="domain" description="Rubredoxin-like" evidence="6">
    <location>
        <begin position="156"/>
        <end position="190"/>
    </location>
</feature>
<dbReference type="NCBIfam" id="NF045767">
    <property type="entry name" value="RuberyRbr"/>
    <property type="match status" value="1"/>
</dbReference>
<dbReference type="SUPFAM" id="SSF47240">
    <property type="entry name" value="Ferritin-like"/>
    <property type="match status" value="1"/>
</dbReference>
<dbReference type="Pfam" id="PF02915">
    <property type="entry name" value="Rubrerythrin"/>
    <property type="match status" value="1"/>
</dbReference>
<dbReference type="InterPro" id="IPR009078">
    <property type="entry name" value="Ferritin-like_SF"/>
</dbReference>
<dbReference type="GO" id="GO:0016491">
    <property type="term" value="F:oxidoreductase activity"/>
    <property type="evidence" value="ECO:0007669"/>
    <property type="project" value="InterPro"/>
</dbReference>
<dbReference type="InterPro" id="IPR009040">
    <property type="entry name" value="Ferritin-like_diiron"/>
</dbReference>
<dbReference type="PANTHER" id="PTHR43865:SF1">
    <property type="entry name" value="RUBRERYTHRIN-RELATED"/>
    <property type="match status" value="1"/>
</dbReference>
<dbReference type="InterPro" id="IPR052364">
    <property type="entry name" value="Rubrerythrin"/>
</dbReference>
<evidence type="ECO:0000256" key="4">
    <source>
        <dbReference type="ARBA" id="ARBA00022982"/>
    </source>
</evidence>